<feature type="domain" description="Metallo-beta-lactamase" evidence="2">
    <location>
        <begin position="44"/>
        <end position="214"/>
    </location>
</feature>
<dbReference type="SMART" id="SM00849">
    <property type="entry name" value="Lactamase_B"/>
    <property type="match status" value="1"/>
</dbReference>
<keyword evidence="1" id="KW-0732">Signal</keyword>
<feature type="chain" id="PRO_5032267149" evidence="1">
    <location>
        <begin position="22"/>
        <end position="298"/>
    </location>
</feature>
<proteinExistence type="predicted"/>
<evidence type="ECO:0000256" key="1">
    <source>
        <dbReference type="SAM" id="SignalP"/>
    </source>
</evidence>
<protein>
    <submittedName>
        <fullName evidence="3">MBL fold metallo-hydrolase</fullName>
    </submittedName>
</protein>
<gene>
    <name evidence="3" type="ORF">G3M70_10590</name>
</gene>
<dbReference type="GO" id="GO:0016787">
    <property type="term" value="F:hydrolase activity"/>
    <property type="evidence" value="ECO:0007669"/>
    <property type="project" value="UniProtKB-KW"/>
</dbReference>
<accession>A0A7T0BWS7</accession>
<sequence>MNKFIGVVLITVFFSFGVAFAENLPPHTAKIDDGVYSYGNPANGYFSMFVVTNEGVIAIESVNSKHAAGFVEAIKKITDKPIHYLLHSHNHWDHSSGGQVFKNAGAKTLAHIEAYEWMQANPGADMVVPDESWSGTRKDLSLGGTTVELHYFGMNHGLGMTVFLLPKQKIAYIADIVTPKRVMFNIVPDFNIKEWERSLEEVLKLDFKKFVASHNERQHPLQGGSKQDVADSLQFIRDLRAAIFAEFKKGTNPMMVPNVVQLPKYKDWAMYKEWLPMNAWRILLDEWMGPFPWRPNKK</sequence>
<dbReference type="InterPro" id="IPR036866">
    <property type="entry name" value="RibonucZ/Hydroxyglut_hydro"/>
</dbReference>
<evidence type="ECO:0000313" key="3">
    <source>
        <dbReference type="EMBL" id="QPJ62292.1"/>
    </source>
</evidence>
<dbReference type="SUPFAM" id="SSF56281">
    <property type="entry name" value="Metallo-hydrolase/oxidoreductase"/>
    <property type="match status" value="1"/>
</dbReference>
<keyword evidence="3" id="KW-0378">Hydrolase</keyword>
<evidence type="ECO:0000313" key="4">
    <source>
        <dbReference type="Proteomes" id="UP000594688"/>
    </source>
</evidence>
<dbReference type="Pfam" id="PF00753">
    <property type="entry name" value="Lactamase_B"/>
    <property type="match status" value="1"/>
</dbReference>
<evidence type="ECO:0000259" key="2">
    <source>
        <dbReference type="SMART" id="SM00849"/>
    </source>
</evidence>
<name>A0A7T0BWS7_9BACT</name>
<dbReference type="CDD" id="cd16276">
    <property type="entry name" value="metallo-hydrolase-like_MBL-fold"/>
    <property type="match status" value="1"/>
</dbReference>
<dbReference type="AlphaFoldDB" id="A0A7T0BWS7"/>
<dbReference type="EMBL" id="CP048685">
    <property type="protein sequence ID" value="QPJ62292.1"/>
    <property type="molecule type" value="Genomic_DNA"/>
</dbReference>
<feature type="signal peptide" evidence="1">
    <location>
        <begin position="1"/>
        <end position="21"/>
    </location>
</feature>
<dbReference type="PANTHER" id="PTHR42951:SF22">
    <property type="entry name" value="METALLO BETA-LACTAMASE SUPERFAMILY LIPOPROTEIN"/>
    <property type="match status" value="1"/>
</dbReference>
<dbReference type="Proteomes" id="UP000594688">
    <property type="component" value="Chromosome"/>
</dbReference>
<dbReference type="KEGG" id="nli:G3M70_10590"/>
<organism evidence="3 4">
    <name type="scientific">Candidatus Nitronauta litoralis</name>
    <dbReference type="NCBI Taxonomy" id="2705533"/>
    <lineage>
        <taxon>Bacteria</taxon>
        <taxon>Pseudomonadati</taxon>
        <taxon>Nitrospinota/Tectimicrobiota group</taxon>
        <taxon>Nitrospinota</taxon>
        <taxon>Nitrospinia</taxon>
        <taxon>Nitrospinales</taxon>
        <taxon>Nitrospinaceae</taxon>
        <taxon>Candidatus Nitronauta</taxon>
    </lineage>
</organism>
<dbReference type="PANTHER" id="PTHR42951">
    <property type="entry name" value="METALLO-BETA-LACTAMASE DOMAIN-CONTAINING"/>
    <property type="match status" value="1"/>
</dbReference>
<dbReference type="InterPro" id="IPR001279">
    <property type="entry name" value="Metallo-B-lactamas"/>
</dbReference>
<dbReference type="InterPro" id="IPR050855">
    <property type="entry name" value="NDM-1-like"/>
</dbReference>
<reference evidence="3 4" key="1">
    <citation type="submission" date="2020-02" db="EMBL/GenBank/DDBJ databases">
        <title>Genomic and physiological characterization of two novel Nitrospinaceae genera.</title>
        <authorList>
            <person name="Mueller A.J."/>
            <person name="Jung M.-Y."/>
            <person name="Strachan C.R."/>
            <person name="Herbold C.W."/>
            <person name="Kirkegaard R.H."/>
            <person name="Daims H."/>
        </authorList>
    </citation>
    <scope>NUCLEOTIDE SEQUENCE [LARGE SCALE GENOMIC DNA]</scope>
    <source>
        <strain evidence="3">EB</strain>
    </source>
</reference>
<dbReference type="Gene3D" id="3.60.15.10">
    <property type="entry name" value="Ribonuclease Z/Hydroxyacylglutathione hydrolase-like"/>
    <property type="match status" value="1"/>
</dbReference>